<dbReference type="Proteomes" id="UP000271974">
    <property type="component" value="Unassembled WGS sequence"/>
</dbReference>
<feature type="non-terminal residue" evidence="2">
    <location>
        <position position="1"/>
    </location>
</feature>
<protein>
    <recommendedName>
        <fullName evidence="1">Vacuolar protein sorting-associated protein 13 VPS13 adaptor binding domain-containing protein</fullName>
    </recommendedName>
</protein>
<organism evidence="2 3">
    <name type="scientific">Elysia chlorotica</name>
    <name type="common">Eastern emerald elysia</name>
    <name type="synonym">Sea slug</name>
    <dbReference type="NCBI Taxonomy" id="188477"/>
    <lineage>
        <taxon>Eukaryota</taxon>
        <taxon>Metazoa</taxon>
        <taxon>Spiralia</taxon>
        <taxon>Lophotrochozoa</taxon>
        <taxon>Mollusca</taxon>
        <taxon>Gastropoda</taxon>
        <taxon>Heterobranchia</taxon>
        <taxon>Euthyneura</taxon>
        <taxon>Panpulmonata</taxon>
        <taxon>Sacoglossa</taxon>
        <taxon>Placobranchoidea</taxon>
        <taxon>Plakobranchidae</taxon>
        <taxon>Elysia</taxon>
    </lineage>
</organism>
<gene>
    <name evidence="2" type="ORF">EGW08_021300</name>
</gene>
<comment type="caution">
    <text evidence="2">The sequence shown here is derived from an EMBL/GenBank/DDBJ whole genome shotgun (WGS) entry which is preliminary data.</text>
</comment>
<name>A0A3S1AXL2_ELYCH</name>
<dbReference type="STRING" id="188477.A0A3S1AXL2"/>
<dbReference type="AlphaFoldDB" id="A0A3S1AXL2"/>
<proteinExistence type="predicted"/>
<evidence type="ECO:0000259" key="1">
    <source>
        <dbReference type="Pfam" id="PF25036"/>
    </source>
</evidence>
<reference evidence="2 3" key="1">
    <citation type="submission" date="2019-01" db="EMBL/GenBank/DDBJ databases">
        <title>A draft genome assembly of the solar-powered sea slug Elysia chlorotica.</title>
        <authorList>
            <person name="Cai H."/>
            <person name="Li Q."/>
            <person name="Fang X."/>
            <person name="Li J."/>
            <person name="Curtis N.E."/>
            <person name="Altenburger A."/>
            <person name="Shibata T."/>
            <person name="Feng M."/>
            <person name="Maeda T."/>
            <person name="Schwartz J.A."/>
            <person name="Shigenobu S."/>
            <person name="Lundholm N."/>
            <person name="Nishiyama T."/>
            <person name="Yang H."/>
            <person name="Hasebe M."/>
            <person name="Li S."/>
            <person name="Pierce S.K."/>
            <person name="Wang J."/>
        </authorList>
    </citation>
    <scope>NUCLEOTIDE SEQUENCE [LARGE SCALE GENOMIC DNA]</scope>
    <source>
        <strain evidence="2">EC2010</strain>
        <tissue evidence="2">Whole organism of an adult</tissue>
    </source>
</reference>
<keyword evidence="3" id="KW-1185">Reference proteome</keyword>
<dbReference type="InterPro" id="IPR009543">
    <property type="entry name" value="VPS13_VAB"/>
</dbReference>
<sequence length="116" mass="13075">VDVSSKFDLGINLENFPSCKELTIPPNTHNRKVLLRIYDNNKRMLKLVVRISMLKGGAMKLTISAQFWLVNKSGLPLVFKQNGCKQPAAGQFEEHEQARSVTPLLFSFSDAEELNL</sequence>
<dbReference type="EMBL" id="RQTK01001300">
    <property type="protein sequence ID" value="RUS70936.1"/>
    <property type="molecule type" value="Genomic_DNA"/>
</dbReference>
<dbReference type="OrthoDB" id="272810at2759"/>
<evidence type="ECO:0000313" key="2">
    <source>
        <dbReference type="EMBL" id="RUS70936.1"/>
    </source>
</evidence>
<accession>A0A3S1AXL2</accession>
<dbReference type="Pfam" id="PF25036">
    <property type="entry name" value="VPS13_VAB"/>
    <property type="match status" value="1"/>
</dbReference>
<evidence type="ECO:0000313" key="3">
    <source>
        <dbReference type="Proteomes" id="UP000271974"/>
    </source>
</evidence>
<feature type="domain" description="Vacuolar protein sorting-associated protein 13 VPS13 adaptor binding" evidence="1">
    <location>
        <begin position="1"/>
        <end position="115"/>
    </location>
</feature>